<dbReference type="RefSeq" id="WP_054823419.1">
    <property type="nucleotide sequence ID" value="NZ_CP033138.1"/>
</dbReference>
<protein>
    <submittedName>
        <fullName evidence="2">Uncharacterized protein</fullName>
    </submittedName>
</protein>
<evidence type="ECO:0000313" key="4">
    <source>
        <dbReference type="Proteomes" id="UP000390336"/>
    </source>
</evidence>
<accession>A0AAP9KC23</accession>
<proteinExistence type="predicted"/>
<evidence type="ECO:0000313" key="3">
    <source>
        <dbReference type="Proteomes" id="UP000272136"/>
    </source>
</evidence>
<evidence type="ECO:0000313" key="2">
    <source>
        <dbReference type="EMBL" id="QGH49167.1"/>
    </source>
</evidence>
<name>A0AAP9KC23_9VIBR</name>
<organism evidence="2 4">
    <name type="scientific">Vibrio owensii</name>
    <dbReference type="NCBI Taxonomy" id="696485"/>
    <lineage>
        <taxon>Bacteria</taxon>
        <taxon>Pseudomonadati</taxon>
        <taxon>Pseudomonadota</taxon>
        <taxon>Gammaproteobacteria</taxon>
        <taxon>Vibrionales</taxon>
        <taxon>Vibrionaceae</taxon>
        <taxon>Vibrio</taxon>
    </lineage>
</organism>
<dbReference type="EMBL" id="CP033138">
    <property type="protein sequence ID" value="AYO17017.1"/>
    <property type="molecule type" value="Genomic_DNA"/>
</dbReference>
<sequence length="203" mass="23277">MKINYERMYESLGKAKCRYRTRKKDLADYEQWLANSELKLQAHLSNPPSGLQKFFGSADRYFNDTSKELIEGVAEKKRYVAQALESLEEAEIDLIEEQSNESTLACRAIKDVIGAAKSQDIAIDLTFDVIEKSGGVKMEFVHEFVSTMSKTPFVVHSFFFEDESRLSIEIERNTDVYLFPFSKENDRGYVAAEARKLHGVSYI</sequence>
<dbReference type="EMBL" id="CP045860">
    <property type="protein sequence ID" value="QGH49167.1"/>
    <property type="molecule type" value="Genomic_DNA"/>
</dbReference>
<reference evidence="1 3" key="2">
    <citation type="submission" date="2018-10" db="EMBL/GenBank/DDBJ databases">
        <title>Whole Genome of Vibrio owensii strain 170502, isolated from Acute Hepatopancreatic Necrosis Disease (AHPND) shrimp.</title>
        <authorList>
            <person name="Yan M."/>
            <person name="Wang X."/>
            <person name="Wang Y."/>
        </authorList>
    </citation>
    <scope>NUCLEOTIDE SEQUENCE [LARGE SCALE GENOMIC DNA]</scope>
    <source>
        <strain evidence="1 3">1700302</strain>
    </source>
</reference>
<dbReference type="Proteomes" id="UP000390336">
    <property type="component" value="Chromosome 2"/>
</dbReference>
<reference evidence="2" key="3">
    <citation type="submission" date="2019-11" db="EMBL/GenBank/DDBJ databases">
        <title>Complete genome sequence of Vibrio owensii SH-14 isolated from shrimp with acute hepatopancreatic necrosis diease.</title>
        <authorList>
            <person name="Liang X."/>
            <person name="Wang Y."/>
        </authorList>
    </citation>
    <scope>NUCLEOTIDE SEQUENCE</scope>
    <source>
        <strain evidence="2">SH14</strain>
    </source>
</reference>
<evidence type="ECO:0000313" key="1">
    <source>
        <dbReference type="EMBL" id="AYO17017.1"/>
    </source>
</evidence>
<dbReference type="AlphaFoldDB" id="A0AAP9KC23"/>
<reference evidence="2 4" key="1">
    <citation type="journal article" date="2015" name="Genome Announc.">
        <title>Draft Genome Sequence of Vibrio owensii Strain SH-14, Which Causes Shrimp Acute Hepatopancreatic Necrosis Disease.</title>
        <authorList>
            <person name="Liu L."/>
            <person name="Xiao J."/>
            <person name="Xia X."/>
            <person name="Pan Y."/>
            <person name="Yan S."/>
            <person name="Wang Y."/>
        </authorList>
    </citation>
    <scope>NUCLEOTIDE SEQUENCE [LARGE SCALE GENOMIC DNA]</scope>
    <source>
        <strain evidence="2 4">SH14</strain>
    </source>
</reference>
<keyword evidence="3" id="KW-1185">Reference proteome</keyword>
<dbReference type="Proteomes" id="UP000272136">
    <property type="component" value="Chromosome 2"/>
</dbReference>
<gene>
    <name evidence="2" type="ORF">APZ19_18795</name>
    <name evidence="1" type="ORF">D0812_21765</name>
</gene>